<dbReference type="InterPro" id="IPR007367">
    <property type="entry name" value="DUF433"/>
</dbReference>
<sequence>MNKLSHITVSKKILGGVPTIRGTRVPVDTIASFILHKKTSEIYKEFPGITRAQVGDVRKFMIQRATS</sequence>
<gene>
    <name evidence="1" type="ORF">A2994_02550</name>
</gene>
<evidence type="ECO:0000313" key="2">
    <source>
        <dbReference type="Proteomes" id="UP000179010"/>
    </source>
</evidence>
<organism evidence="1 2">
    <name type="scientific">candidate division Kazan bacterium RIFCSPLOWO2_01_FULL_48_13</name>
    <dbReference type="NCBI Taxonomy" id="1798539"/>
    <lineage>
        <taxon>Bacteria</taxon>
        <taxon>Bacteria division Kazan-3B-28</taxon>
    </lineage>
</organism>
<evidence type="ECO:0000313" key="1">
    <source>
        <dbReference type="EMBL" id="OGB85625.1"/>
    </source>
</evidence>
<accession>A0A1F4PPT1</accession>
<dbReference type="Gene3D" id="1.10.10.10">
    <property type="entry name" value="Winged helix-like DNA-binding domain superfamily/Winged helix DNA-binding domain"/>
    <property type="match status" value="1"/>
</dbReference>
<protein>
    <recommendedName>
        <fullName evidence="3">Antitoxin</fullName>
    </recommendedName>
</protein>
<evidence type="ECO:0008006" key="3">
    <source>
        <dbReference type="Google" id="ProtNLM"/>
    </source>
</evidence>
<dbReference type="InterPro" id="IPR036388">
    <property type="entry name" value="WH-like_DNA-bd_sf"/>
</dbReference>
<comment type="caution">
    <text evidence="1">The sequence shown here is derived from an EMBL/GenBank/DDBJ whole genome shotgun (WGS) entry which is preliminary data.</text>
</comment>
<reference evidence="1 2" key="1">
    <citation type="journal article" date="2016" name="Nat. Commun.">
        <title>Thousands of microbial genomes shed light on interconnected biogeochemical processes in an aquifer system.</title>
        <authorList>
            <person name="Anantharaman K."/>
            <person name="Brown C.T."/>
            <person name="Hug L.A."/>
            <person name="Sharon I."/>
            <person name="Castelle C.J."/>
            <person name="Probst A.J."/>
            <person name="Thomas B.C."/>
            <person name="Singh A."/>
            <person name="Wilkins M.J."/>
            <person name="Karaoz U."/>
            <person name="Brodie E.L."/>
            <person name="Williams K.H."/>
            <person name="Hubbard S.S."/>
            <person name="Banfield J.F."/>
        </authorList>
    </citation>
    <scope>NUCLEOTIDE SEQUENCE [LARGE SCALE GENOMIC DNA]</scope>
</reference>
<dbReference type="InterPro" id="IPR009057">
    <property type="entry name" value="Homeodomain-like_sf"/>
</dbReference>
<dbReference type="Proteomes" id="UP000179010">
    <property type="component" value="Unassembled WGS sequence"/>
</dbReference>
<dbReference type="SUPFAM" id="SSF46689">
    <property type="entry name" value="Homeodomain-like"/>
    <property type="match status" value="1"/>
</dbReference>
<dbReference type="Pfam" id="PF04255">
    <property type="entry name" value="DUF433"/>
    <property type="match status" value="1"/>
</dbReference>
<name>A0A1F4PPT1_UNCK3</name>
<proteinExistence type="predicted"/>
<dbReference type="STRING" id="1798539.A2994_02550"/>
<dbReference type="AlphaFoldDB" id="A0A1F4PPT1"/>
<dbReference type="EMBL" id="METE01000001">
    <property type="protein sequence ID" value="OGB85625.1"/>
    <property type="molecule type" value="Genomic_DNA"/>
</dbReference>